<feature type="signal peptide" evidence="2">
    <location>
        <begin position="1"/>
        <end position="18"/>
    </location>
</feature>
<evidence type="ECO:0000256" key="2">
    <source>
        <dbReference type="SAM" id="SignalP"/>
    </source>
</evidence>
<organism evidence="3 4">
    <name type="scientific">Amanita muscaria (strain Koide BX008)</name>
    <dbReference type="NCBI Taxonomy" id="946122"/>
    <lineage>
        <taxon>Eukaryota</taxon>
        <taxon>Fungi</taxon>
        <taxon>Dikarya</taxon>
        <taxon>Basidiomycota</taxon>
        <taxon>Agaricomycotina</taxon>
        <taxon>Agaricomycetes</taxon>
        <taxon>Agaricomycetidae</taxon>
        <taxon>Agaricales</taxon>
        <taxon>Pluteineae</taxon>
        <taxon>Amanitaceae</taxon>
        <taxon>Amanita</taxon>
    </lineage>
</organism>
<name>A0A0C2XD39_AMAMK</name>
<dbReference type="AlphaFoldDB" id="A0A0C2XD39"/>
<dbReference type="HOGENOM" id="CLU_079924_0_0_1"/>
<dbReference type="Proteomes" id="UP000054549">
    <property type="component" value="Unassembled WGS sequence"/>
</dbReference>
<evidence type="ECO:0000313" key="3">
    <source>
        <dbReference type="EMBL" id="KIL66753.1"/>
    </source>
</evidence>
<dbReference type="OrthoDB" id="2679825at2759"/>
<dbReference type="Pfam" id="PF21858">
    <property type="entry name" value="DUF6914"/>
    <property type="match status" value="1"/>
</dbReference>
<feature type="chain" id="PRO_5002158843" evidence="2">
    <location>
        <begin position="19"/>
        <end position="264"/>
    </location>
</feature>
<feature type="region of interest" description="Disordered" evidence="1">
    <location>
        <begin position="84"/>
        <end position="129"/>
    </location>
</feature>
<proteinExistence type="predicted"/>
<evidence type="ECO:0000313" key="4">
    <source>
        <dbReference type="Proteomes" id="UP000054549"/>
    </source>
</evidence>
<gene>
    <name evidence="3" type="ORF">M378DRAFT_347865</name>
</gene>
<dbReference type="InterPro" id="IPR054208">
    <property type="entry name" value="DUF6914"/>
</dbReference>
<accession>A0A0C2XD39</accession>
<keyword evidence="4" id="KW-1185">Reference proteome</keyword>
<reference evidence="3 4" key="1">
    <citation type="submission" date="2014-04" db="EMBL/GenBank/DDBJ databases">
        <title>Evolutionary Origins and Diversification of the Mycorrhizal Mutualists.</title>
        <authorList>
            <consortium name="DOE Joint Genome Institute"/>
            <consortium name="Mycorrhizal Genomics Consortium"/>
            <person name="Kohler A."/>
            <person name="Kuo A."/>
            <person name="Nagy L.G."/>
            <person name="Floudas D."/>
            <person name="Copeland A."/>
            <person name="Barry K.W."/>
            <person name="Cichocki N."/>
            <person name="Veneault-Fourrey C."/>
            <person name="LaButti K."/>
            <person name="Lindquist E.A."/>
            <person name="Lipzen A."/>
            <person name="Lundell T."/>
            <person name="Morin E."/>
            <person name="Murat C."/>
            <person name="Riley R."/>
            <person name="Ohm R."/>
            <person name="Sun H."/>
            <person name="Tunlid A."/>
            <person name="Henrissat B."/>
            <person name="Grigoriev I.V."/>
            <person name="Hibbett D.S."/>
            <person name="Martin F."/>
        </authorList>
    </citation>
    <scope>NUCLEOTIDE SEQUENCE [LARGE SCALE GENOMIC DNA]</scope>
    <source>
        <strain evidence="3 4">Koide BX008</strain>
    </source>
</reference>
<dbReference type="EMBL" id="KN818234">
    <property type="protein sequence ID" value="KIL66753.1"/>
    <property type="molecule type" value="Genomic_DNA"/>
</dbReference>
<evidence type="ECO:0000256" key="1">
    <source>
        <dbReference type="SAM" id="MobiDB-lite"/>
    </source>
</evidence>
<dbReference type="InParanoid" id="A0A0C2XD39"/>
<keyword evidence="2" id="KW-0732">Signal</keyword>
<feature type="non-terminal residue" evidence="3">
    <location>
        <position position="264"/>
    </location>
</feature>
<protein>
    <submittedName>
        <fullName evidence="3">Uncharacterized protein</fullName>
    </submittedName>
</protein>
<sequence length="264" mass="29243">MKFTIASFLAFTCASALANSVPYGESAVYARDLHERGSGEGVFRSFEKRRGHGGHSLSRSFAHTARSLGGRIANNAAPLAIQRKIAPQIPQKQRRSLGEQRRVPSKNIQQLTRRGQGHSKPHSNSLEKNKNRLFITLQYRLGRPGFHWGILLAPKSESGNPDEKGSHLFHVINSFSPGVATMPEQKPGWRYESKRANVLKSHTITARVLVAKLSGSESVEAQAQRIDSIIRKVPLVQNNDSWTCRTWVKQALEKLKASGGDFAS</sequence>